<reference evidence="3" key="2">
    <citation type="submission" date="2019-09" db="UniProtKB">
        <authorList>
            <consortium name="WormBaseParasite"/>
        </authorList>
    </citation>
    <scope>IDENTIFICATION</scope>
</reference>
<dbReference type="EMBL" id="UZAH01039438">
    <property type="protein sequence ID" value="VDP56268.1"/>
    <property type="molecule type" value="Genomic_DNA"/>
</dbReference>
<protein>
    <submittedName>
        <fullName evidence="1 3">Uncharacterized protein</fullName>
    </submittedName>
</protein>
<dbReference type="Proteomes" id="UP000050761">
    <property type="component" value="Unassembled WGS sequence"/>
</dbReference>
<keyword evidence="2" id="KW-1185">Reference proteome</keyword>
<dbReference type="AlphaFoldDB" id="A0A183GU33"/>
<reference evidence="1 2" key="1">
    <citation type="submission" date="2018-11" db="EMBL/GenBank/DDBJ databases">
        <authorList>
            <consortium name="Pathogen Informatics"/>
        </authorList>
    </citation>
    <scope>NUCLEOTIDE SEQUENCE [LARGE SCALE GENOMIC DNA]</scope>
</reference>
<evidence type="ECO:0000313" key="1">
    <source>
        <dbReference type="EMBL" id="VDP56268.1"/>
    </source>
</evidence>
<gene>
    <name evidence="1" type="ORF">HPBE_LOCUS26202</name>
</gene>
<accession>A0A3P8FAF7</accession>
<evidence type="ECO:0000313" key="3">
    <source>
        <dbReference type="WBParaSite" id="HPBE_0002620301-mRNA-1"/>
    </source>
</evidence>
<sequence length="80" mass="8859">MLMNIVLNGTRRAILQNRRMASFLVNDGKYAFLKELGLAENNCGVFHGKWTASGPVVQSFCPANNKPIANALKKARTPKR</sequence>
<proteinExistence type="predicted"/>
<accession>A0A183GU33</accession>
<evidence type="ECO:0000313" key="2">
    <source>
        <dbReference type="Proteomes" id="UP000050761"/>
    </source>
</evidence>
<dbReference type="OrthoDB" id="9644004at2759"/>
<organism evidence="2 3">
    <name type="scientific">Heligmosomoides polygyrus</name>
    <name type="common">Parasitic roundworm</name>
    <dbReference type="NCBI Taxonomy" id="6339"/>
    <lineage>
        <taxon>Eukaryota</taxon>
        <taxon>Metazoa</taxon>
        <taxon>Ecdysozoa</taxon>
        <taxon>Nematoda</taxon>
        <taxon>Chromadorea</taxon>
        <taxon>Rhabditida</taxon>
        <taxon>Rhabditina</taxon>
        <taxon>Rhabditomorpha</taxon>
        <taxon>Strongyloidea</taxon>
        <taxon>Heligmosomidae</taxon>
        <taxon>Heligmosomoides</taxon>
    </lineage>
</organism>
<name>A0A183GU33_HELPZ</name>
<dbReference type="WBParaSite" id="HPBE_0002620301-mRNA-1">
    <property type="protein sequence ID" value="HPBE_0002620301-mRNA-1"/>
    <property type="gene ID" value="HPBE_0002620301"/>
</dbReference>